<evidence type="ECO:0000313" key="1">
    <source>
        <dbReference type="EMBL" id="SFQ99989.1"/>
    </source>
</evidence>
<protein>
    <submittedName>
        <fullName evidence="1">Uncharacterized protein</fullName>
    </submittedName>
</protein>
<dbReference type="Proteomes" id="UP000198583">
    <property type="component" value="Unassembled WGS sequence"/>
</dbReference>
<evidence type="ECO:0000313" key="2">
    <source>
        <dbReference type="Proteomes" id="UP000198583"/>
    </source>
</evidence>
<dbReference type="AlphaFoldDB" id="A0A1I6D3E0"/>
<accession>A0A1I6D3E0</accession>
<organism evidence="1 2">
    <name type="scientific">Lentzea waywayandensis</name>
    <dbReference type="NCBI Taxonomy" id="84724"/>
    <lineage>
        <taxon>Bacteria</taxon>
        <taxon>Bacillati</taxon>
        <taxon>Actinomycetota</taxon>
        <taxon>Actinomycetes</taxon>
        <taxon>Pseudonocardiales</taxon>
        <taxon>Pseudonocardiaceae</taxon>
        <taxon>Lentzea</taxon>
    </lineage>
</organism>
<name>A0A1I6D3E0_9PSEU</name>
<proteinExistence type="predicted"/>
<gene>
    <name evidence="1" type="ORF">SAMN04488564_101985</name>
</gene>
<keyword evidence="2" id="KW-1185">Reference proteome</keyword>
<dbReference type="RefSeq" id="WP_093588461.1">
    <property type="nucleotide sequence ID" value="NZ_FOYL01000001.1"/>
</dbReference>
<sequence>MTRLGDTILAAAVTPLASSATDHNLVTYKRGNAESIARGSAAKGAKVIRWSSDGRSGQGPRFVARVIDA</sequence>
<reference evidence="2" key="1">
    <citation type="submission" date="2016-10" db="EMBL/GenBank/DDBJ databases">
        <authorList>
            <person name="Varghese N."/>
            <person name="Submissions S."/>
        </authorList>
    </citation>
    <scope>NUCLEOTIDE SEQUENCE [LARGE SCALE GENOMIC DNA]</scope>
    <source>
        <strain evidence="2">DSM 44232</strain>
    </source>
</reference>
<dbReference type="STRING" id="84724.SAMN04488564_101985"/>
<dbReference type="EMBL" id="FOYL01000001">
    <property type="protein sequence ID" value="SFQ99989.1"/>
    <property type="molecule type" value="Genomic_DNA"/>
</dbReference>